<dbReference type="InterPro" id="IPR013538">
    <property type="entry name" value="ASHA1/2-like_C"/>
</dbReference>
<evidence type="ECO:0000313" key="4">
    <source>
        <dbReference type="Proteomes" id="UP000293347"/>
    </source>
</evidence>
<proteinExistence type="inferred from homology"/>
<comment type="caution">
    <text evidence="3">The sequence shown here is derived from an EMBL/GenBank/DDBJ whole genome shotgun (WGS) entry which is preliminary data.</text>
</comment>
<dbReference type="Proteomes" id="UP000293347">
    <property type="component" value="Unassembled WGS sequence"/>
</dbReference>
<evidence type="ECO:0000313" key="3">
    <source>
        <dbReference type="EMBL" id="TCC99012.1"/>
    </source>
</evidence>
<dbReference type="SUPFAM" id="SSF55961">
    <property type="entry name" value="Bet v1-like"/>
    <property type="match status" value="1"/>
</dbReference>
<protein>
    <submittedName>
        <fullName evidence="3">SRPBCC domain-containing protein</fullName>
    </submittedName>
</protein>
<reference evidence="3 4" key="1">
    <citation type="submission" date="2019-02" db="EMBL/GenBank/DDBJ databases">
        <title>Pedobacter sp. RP-1-14 sp. nov., isolated from Arctic soil.</title>
        <authorList>
            <person name="Dahal R.H."/>
        </authorList>
    </citation>
    <scope>NUCLEOTIDE SEQUENCE [LARGE SCALE GENOMIC DNA]</scope>
    <source>
        <strain evidence="3 4">RP-1-14</strain>
    </source>
</reference>
<evidence type="ECO:0000256" key="1">
    <source>
        <dbReference type="ARBA" id="ARBA00006817"/>
    </source>
</evidence>
<dbReference type="OrthoDB" id="9800631at2"/>
<accession>A0A4R0NI35</accession>
<evidence type="ECO:0000259" key="2">
    <source>
        <dbReference type="Pfam" id="PF08327"/>
    </source>
</evidence>
<dbReference type="Pfam" id="PF08327">
    <property type="entry name" value="AHSA1"/>
    <property type="match status" value="1"/>
</dbReference>
<dbReference type="AlphaFoldDB" id="A0A4R0NI35"/>
<feature type="domain" description="Activator of Hsp90 ATPase homologue 1/2-like C-terminal" evidence="2">
    <location>
        <begin position="18"/>
        <end position="144"/>
    </location>
</feature>
<dbReference type="Gene3D" id="3.30.530.20">
    <property type="match status" value="1"/>
</dbReference>
<name>A0A4R0NI35_9SPHI</name>
<dbReference type="EMBL" id="SJSL01000006">
    <property type="protein sequence ID" value="TCC99012.1"/>
    <property type="molecule type" value="Genomic_DNA"/>
</dbReference>
<organism evidence="3 4">
    <name type="scientific">Pedobacter psychroterrae</name>
    <dbReference type="NCBI Taxonomy" id="2530453"/>
    <lineage>
        <taxon>Bacteria</taxon>
        <taxon>Pseudomonadati</taxon>
        <taxon>Bacteroidota</taxon>
        <taxon>Sphingobacteriia</taxon>
        <taxon>Sphingobacteriales</taxon>
        <taxon>Sphingobacteriaceae</taxon>
        <taxon>Pedobacter</taxon>
    </lineage>
</organism>
<dbReference type="CDD" id="cd07814">
    <property type="entry name" value="SRPBCC_CalC_Aha1-like"/>
    <property type="match status" value="1"/>
</dbReference>
<dbReference type="InterPro" id="IPR023393">
    <property type="entry name" value="START-like_dom_sf"/>
</dbReference>
<dbReference type="RefSeq" id="WP_131597443.1">
    <property type="nucleotide sequence ID" value="NZ_SJSL01000006.1"/>
</dbReference>
<comment type="similarity">
    <text evidence="1">Belongs to the AHA1 family.</text>
</comment>
<keyword evidence="4" id="KW-1185">Reference proteome</keyword>
<gene>
    <name evidence="3" type="ORF">EZ437_17930</name>
</gene>
<sequence length="164" mass="18969">MKDFDWTSFTKRIAIKSSLSEIYEAWTVASSLEKWFLERVVFQDSAGNLSESTKPAETGTHYDWYWYLDATPMQGEILSTNGKDFLRFTFEGSSVVDVKLSMLDEYVIVELRHHNIPQDDNSRQHIRLGCSSGWAFYLHNLKSVYEGGIDLRNKDKKLGIMINN</sequence>